<feature type="domain" description="MobA-like NTP transferase" evidence="2">
    <location>
        <begin position="6"/>
        <end position="162"/>
    </location>
</feature>
<sequence length="208" mass="22471">MAPVTALLMAAGQSSRFGSNKLLATLDGQPLIQRSLSALKSVLGRQVLVVLGHDADKLIPLLGDTPYLVAPDHEQGLGHSIAAGVSAVAGDTQAIMVALADQAAVNEHDYCALVDRYLTDGQPVCARYDGHLGVPAIFPRCLYSRLMMTNGDRGARMWLSALPRLHKLDMPNAALDIDTPADLRRLAQPSPEPHTLLARVRQRSKLWR</sequence>
<protein>
    <submittedName>
        <fullName evidence="3">4-diphosphocytidyl-2C-methyl-D-erythritolsynthas e</fullName>
    </submittedName>
</protein>
<evidence type="ECO:0000313" key="3">
    <source>
        <dbReference type="EMBL" id="ADN77730.1"/>
    </source>
</evidence>
<keyword evidence="1" id="KW-0460">Magnesium</keyword>
<name>E1SNS3_FERBD</name>
<dbReference type="PANTHER" id="PTHR43777">
    <property type="entry name" value="MOLYBDENUM COFACTOR CYTIDYLYLTRANSFERASE"/>
    <property type="match status" value="1"/>
</dbReference>
<dbReference type="eggNOG" id="COG2068">
    <property type="taxonomic scope" value="Bacteria"/>
</dbReference>
<dbReference type="InterPro" id="IPR025877">
    <property type="entry name" value="MobA-like_NTP_Trfase"/>
</dbReference>
<gene>
    <name evidence="3" type="ordered locus">Fbal_3533</name>
</gene>
<dbReference type="AlphaFoldDB" id="E1SNS3"/>
<dbReference type="HOGENOM" id="CLU_061980_1_1_6"/>
<dbReference type="KEGG" id="fbl:Fbal_3533"/>
<evidence type="ECO:0000313" key="4">
    <source>
        <dbReference type="Proteomes" id="UP000006683"/>
    </source>
</evidence>
<dbReference type="SUPFAM" id="SSF53448">
    <property type="entry name" value="Nucleotide-diphospho-sugar transferases"/>
    <property type="match status" value="1"/>
</dbReference>
<reference evidence="3 4" key="1">
    <citation type="journal article" date="2010" name="Stand. Genomic Sci.">
        <title>Complete genome sequence of Ferrimonas balearica type strain (PAT).</title>
        <authorList>
            <person name="Nolan M."/>
            <person name="Sikorski J."/>
            <person name="Davenport K."/>
            <person name="Lucas S."/>
            <person name="Glavina Del Rio T."/>
            <person name="Tice H."/>
            <person name="Cheng J."/>
            <person name="Goodwin L."/>
            <person name="Pitluck S."/>
            <person name="Liolios K."/>
            <person name="Ivanova N."/>
            <person name="Mavromatis K."/>
            <person name="Ovchinnikova G."/>
            <person name="Pati A."/>
            <person name="Chen A."/>
            <person name="Palaniappan K."/>
            <person name="Land M."/>
            <person name="Hauser L."/>
            <person name="Chang Y."/>
            <person name="Jeffries C."/>
            <person name="Tapia R."/>
            <person name="Brettin T."/>
            <person name="Detter J."/>
            <person name="Han C."/>
            <person name="Yasawong M."/>
            <person name="Rohde M."/>
            <person name="Tindall B."/>
            <person name="Goker M."/>
            <person name="Woyke T."/>
            <person name="Bristow J."/>
            <person name="Eisen J."/>
            <person name="Markowitz V."/>
            <person name="Hugenholtz P."/>
            <person name="Kyrpides N."/>
            <person name="Klenk H."/>
            <person name="Lapidus A."/>
        </authorList>
    </citation>
    <scope>NUCLEOTIDE SEQUENCE [LARGE SCALE GENOMIC DNA]</scope>
    <source>
        <strain evidence="4">DSM 9799 / CCM 4581 / KCTC 23876 / PAT</strain>
    </source>
</reference>
<dbReference type="Pfam" id="PF12804">
    <property type="entry name" value="NTP_transf_3"/>
    <property type="match status" value="1"/>
</dbReference>
<dbReference type="Gene3D" id="3.90.550.10">
    <property type="entry name" value="Spore Coat Polysaccharide Biosynthesis Protein SpsA, Chain A"/>
    <property type="match status" value="1"/>
</dbReference>
<dbReference type="PANTHER" id="PTHR43777:SF1">
    <property type="entry name" value="MOLYBDENUM COFACTOR CYTIDYLYLTRANSFERASE"/>
    <property type="match status" value="1"/>
</dbReference>
<dbReference type="STRING" id="550540.Fbal_3533"/>
<evidence type="ECO:0000259" key="2">
    <source>
        <dbReference type="Pfam" id="PF12804"/>
    </source>
</evidence>
<dbReference type="Proteomes" id="UP000006683">
    <property type="component" value="Chromosome"/>
</dbReference>
<proteinExistence type="predicted"/>
<dbReference type="EMBL" id="CP002209">
    <property type="protein sequence ID" value="ADN77730.1"/>
    <property type="molecule type" value="Genomic_DNA"/>
</dbReference>
<dbReference type="CDD" id="cd04182">
    <property type="entry name" value="GT_2_like_f"/>
    <property type="match status" value="1"/>
</dbReference>
<dbReference type="GO" id="GO:0016779">
    <property type="term" value="F:nucleotidyltransferase activity"/>
    <property type="evidence" value="ECO:0007669"/>
    <property type="project" value="UniProtKB-ARBA"/>
</dbReference>
<organism evidence="3 4">
    <name type="scientific">Ferrimonas balearica (strain DSM 9799 / CCM 4581 / KCTC 23876 / PAT)</name>
    <dbReference type="NCBI Taxonomy" id="550540"/>
    <lineage>
        <taxon>Bacteria</taxon>
        <taxon>Pseudomonadati</taxon>
        <taxon>Pseudomonadota</taxon>
        <taxon>Gammaproteobacteria</taxon>
        <taxon>Alteromonadales</taxon>
        <taxon>Ferrimonadaceae</taxon>
        <taxon>Ferrimonas</taxon>
    </lineage>
</organism>
<keyword evidence="4" id="KW-1185">Reference proteome</keyword>
<accession>E1SNS3</accession>
<dbReference type="InterPro" id="IPR029044">
    <property type="entry name" value="Nucleotide-diphossugar_trans"/>
</dbReference>
<evidence type="ECO:0000256" key="1">
    <source>
        <dbReference type="ARBA" id="ARBA00022842"/>
    </source>
</evidence>